<keyword evidence="2" id="KW-1185">Reference proteome</keyword>
<evidence type="ECO:0000313" key="1">
    <source>
        <dbReference type="EMBL" id="TFK96403.1"/>
    </source>
</evidence>
<proteinExistence type="predicted"/>
<feature type="non-terminal residue" evidence="1">
    <location>
        <position position="1"/>
    </location>
</feature>
<sequence>VSSSDPSSAHPFPRSFANPSLTFLVPHHQIVGIITPVETTLLVERNCQVDQLHVLITDL</sequence>
<dbReference type="EMBL" id="ML178861">
    <property type="protein sequence ID" value="TFK96403.1"/>
    <property type="molecule type" value="Genomic_DNA"/>
</dbReference>
<dbReference type="Proteomes" id="UP000305067">
    <property type="component" value="Unassembled WGS sequence"/>
</dbReference>
<evidence type="ECO:0000313" key="2">
    <source>
        <dbReference type="Proteomes" id="UP000305067"/>
    </source>
</evidence>
<dbReference type="AlphaFoldDB" id="A0A5C3QD64"/>
<organism evidence="1 2">
    <name type="scientific">Pterulicium gracile</name>
    <dbReference type="NCBI Taxonomy" id="1884261"/>
    <lineage>
        <taxon>Eukaryota</taxon>
        <taxon>Fungi</taxon>
        <taxon>Dikarya</taxon>
        <taxon>Basidiomycota</taxon>
        <taxon>Agaricomycotina</taxon>
        <taxon>Agaricomycetes</taxon>
        <taxon>Agaricomycetidae</taxon>
        <taxon>Agaricales</taxon>
        <taxon>Pleurotineae</taxon>
        <taxon>Pterulaceae</taxon>
        <taxon>Pterulicium</taxon>
    </lineage>
</organism>
<gene>
    <name evidence="1" type="ORF">BDV98DRAFT_576226</name>
</gene>
<reference evidence="1 2" key="1">
    <citation type="journal article" date="2019" name="Nat. Ecol. Evol.">
        <title>Megaphylogeny resolves global patterns of mushroom evolution.</title>
        <authorList>
            <person name="Varga T."/>
            <person name="Krizsan K."/>
            <person name="Foldi C."/>
            <person name="Dima B."/>
            <person name="Sanchez-Garcia M."/>
            <person name="Sanchez-Ramirez S."/>
            <person name="Szollosi G.J."/>
            <person name="Szarkandi J.G."/>
            <person name="Papp V."/>
            <person name="Albert L."/>
            <person name="Andreopoulos W."/>
            <person name="Angelini C."/>
            <person name="Antonin V."/>
            <person name="Barry K.W."/>
            <person name="Bougher N.L."/>
            <person name="Buchanan P."/>
            <person name="Buyck B."/>
            <person name="Bense V."/>
            <person name="Catcheside P."/>
            <person name="Chovatia M."/>
            <person name="Cooper J."/>
            <person name="Damon W."/>
            <person name="Desjardin D."/>
            <person name="Finy P."/>
            <person name="Geml J."/>
            <person name="Haridas S."/>
            <person name="Hughes K."/>
            <person name="Justo A."/>
            <person name="Karasinski D."/>
            <person name="Kautmanova I."/>
            <person name="Kiss B."/>
            <person name="Kocsube S."/>
            <person name="Kotiranta H."/>
            <person name="LaButti K.M."/>
            <person name="Lechner B.E."/>
            <person name="Liimatainen K."/>
            <person name="Lipzen A."/>
            <person name="Lukacs Z."/>
            <person name="Mihaltcheva S."/>
            <person name="Morgado L.N."/>
            <person name="Niskanen T."/>
            <person name="Noordeloos M.E."/>
            <person name="Ohm R.A."/>
            <person name="Ortiz-Santana B."/>
            <person name="Ovrebo C."/>
            <person name="Racz N."/>
            <person name="Riley R."/>
            <person name="Savchenko A."/>
            <person name="Shiryaev A."/>
            <person name="Soop K."/>
            <person name="Spirin V."/>
            <person name="Szebenyi C."/>
            <person name="Tomsovsky M."/>
            <person name="Tulloss R.E."/>
            <person name="Uehling J."/>
            <person name="Grigoriev I.V."/>
            <person name="Vagvolgyi C."/>
            <person name="Papp T."/>
            <person name="Martin F.M."/>
            <person name="Miettinen O."/>
            <person name="Hibbett D.S."/>
            <person name="Nagy L.G."/>
        </authorList>
    </citation>
    <scope>NUCLEOTIDE SEQUENCE [LARGE SCALE GENOMIC DNA]</scope>
    <source>
        <strain evidence="1 2">CBS 309.79</strain>
    </source>
</reference>
<name>A0A5C3QD64_9AGAR</name>
<protein>
    <submittedName>
        <fullName evidence="1">Uncharacterized protein</fullName>
    </submittedName>
</protein>
<accession>A0A5C3QD64</accession>